<evidence type="ECO:0000313" key="3">
    <source>
        <dbReference type="Proteomes" id="UP001529510"/>
    </source>
</evidence>
<sequence length="67" mass="7308">AVGLVCERRSAELSDDCLTHHNPRMTGVHSRVGPASVSHDWLLDGNKVNGTHAQGARPKPIRGRRET</sequence>
<protein>
    <submittedName>
        <fullName evidence="2">Uncharacterized protein</fullName>
    </submittedName>
</protein>
<evidence type="ECO:0000256" key="1">
    <source>
        <dbReference type="SAM" id="MobiDB-lite"/>
    </source>
</evidence>
<feature type="non-terminal residue" evidence="2">
    <location>
        <position position="67"/>
    </location>
</feature>
<keyword evidence="3" id="KW-1185">Reference proteome</keyword>
<feature type="non-terminal residue" evidence="2">
    <location>
        <position position="1"/>
    </location>
</feature>
<feature type="region of interest" description="Disordered" evidence="1">
    <location>
        <begin position="43"/>
        <end position="67"/>
    </location>
</feature>
<accession>A0ABD0Q076</accession>
<organism evidence="2 3">
    <name type="scientific">Cirrhinus mrigala</name>
    <name type="common">Mrigala</name>
    <dbReference type="NCBI Taxonomy" id="683832"/>
    <lineage>
        <taxon>Eukaryota</taxon>
        <taxon>Metazoa</taxon>
        <taxon>Chordata</taxon>
        <taxon>Craniata</taxon>
        <taxon>Vertebrata</taxon>
        <taxon>Euteleostomi</taxon>
        <taxon>Actinopterygii</taxon>
        <taxon>Neopterygii</taxon>
        <taxon>Teleostei</taxon>
        <taxon>Ostariophysi</taxon>
        <taxon>Cypriniformes</taxon>
        <taxon>Cyprinidae</taxon>
        <taxon>Labeoninae</taxon>
        <taxon>Labeonini</taxon>
        <taxon>Cirrhinus</taxon>
    </lineage>
</organism>
<dbReference type="AlphaFoldDB" id="A0ABD0Q076"/>
<name>A0ABD0Q076_CIRMR</name>
<comment type="caution">
    <text evidence="2">The sequence shown here is derived from an EMBL/GenBank/DDBJ whole genome shotgun (WGS) entry which is preliminary data.</text>
</comment>
<dbReference type="EMBL" id="JAMKFB020000012">
    <property type="protein sequence ID" value="KAL0179572.1"/>
    <property type="molecule type" value="Genomic_DNA"/>
</dbReference>
<dbReference type="Proteomes" id="UP001529510">
    <property type="component" value="Unassembled WGS sequence"/>
</dbReference>
<gene>
    <name evidence="2" type="ORF">M9458_025014</name>
</gene>
<proteinExistence type="predicted"/>
<evidence type="ECO:0000313" key="2">
    <source>
        <dbReference type="EMBL" id="KAL0179572.1"/>
    </source>
</evidence>
<reference evidence="2 3" key="1">
    <citation type="submission" date="2024-05" db="EMBL/GenBank/DDBJ databases">
        <title>Genome sequencing and assembly of Indian major carp, Cirrhinus mrigala (Hamilton, 1822).</title>
        <authorList>
            <person name="Mohindra V."/>
            <person name="Chowdhury L.M."/>
            <person name="Lal K."/>
            <person name="Jena J.K."/>
        </authorList>
    </citation>
    <scope>NUCLEOTIDE SEQUENCE [LARGE SCALE GENOMIC DNA]</scope>
    <source>
        <strain evidence="2">CM1030</strain>
        <tissue evidence="2">Blood</tissue>
    </source>
</reference>